<accession>A0ABW8MH96</accession>
<keyword evidence="2" id="KW-1185">Reference proteome</keyword>
<reference evidence="1 2" key="2">
    <citation type="submission" date="2024-11" db="EMBL/GenBank/DDBJ databases">
        <title>Using genomics to understand microbial adaptation to soil warming.</title>
        <authorList>
            <person name="Deangelis K.M. PhD."/>
        </authorList>
    </citation>
    <scope>NUCLEOTIDE SEQUENCE [LARGE SCALE GENOMIC DNA]</scope>
    <source>
        <strain evidence="1 2">GAS97</strain>
    </source>
</reference>
<dbReference type="Proteomes" id="UP001620514">
    <property type="component" value="Unassembled WGS sequence"/>
</dbReference>
<comment type="caution">
    <text evidence="1">The sequence shown here is derived from an EMBL/GenBank/DDBJ whole genome shotgun (WGS) entry which is preliminary data.</text>
</comment>
<reference evidence="1 2" key="1">
    <citation type="submission" date="2024-10" db="EMBL/GenBank/DDBJ databases">
        <authorList>
            <person name="Deangelis K."/>
            <person name="Huntemann M."/>
            <person name="Clum A."/>
            <person name="Wang J."/>
            <person name="Palaniappan K."/>
            <person name="Ritter S."/>
            <person name="Chen I.-M."/>
            <person name="Stamatis D."/>
            <person name="Reddy T."/>
            <person name="O'Malley R."/>
            <person name="Daum C."/>
            <person name="Ng V."/>
            <person name="Ivanova N."/>
            <person name="Kyrpides N."/>
            <person name="Woyke T."/>
        </authorList>
    </citation>
    <scope>NUCLEOTIDE SEQUENCE [LARGE SCALE GENOMIC DNA]</scope>
    <source>
        <strain evidence="1 2">GAS97</strain>
    </source>
</reference>
<evidence type="ECO:0000313" key="2">
    <source>
        <dbReference type="Proteomes" id="UP001620514"/>
    </source>
</evidence>
<organism evidence="1 2">
    <name type="scientific">Caballeronia udeis</name>
    <dbReference type="NCBI Taxonomy" id="1232866"/>
    <lineage>
        <taxon>Bacteria</taxon>
        <taxon>Pseudomonadati</taxon>
        <taxon>Pseudomonadota</taxon>
        <taxon>Betaproteobacteria</taxon>
        <taxon>Burkholderiales</taxon>
        <taxon>Burkholderiaceae</taxon>
        <taxon>Caballeronia</taxon>
    </lineage>
</organism>
<gene>
    <name evidence="1" type="ORF">ABH943_002893</name>
</gene>
<proteinExistence type="predicted"/>
<dbReference type="RefSeq" id="WP_404607268.1">
    <property type="nucleotide sequence ID" value="NZ_JBIYDN010000007.1"/>
</dbReference>
<sequence length="110" mass="11939">MMDVIDLPPAMHALMSAVAASCAVANPEAWEVASGGAYGAACWLWGATGTLSVESIAREMDLHQFKQSYTADDPSWLDEWIDPIFCDAWGTLIKAYRARPFPLGGEFARA</sequence>
<protein>
    <submittedName>
        <fullName evidence="1">Uncharacterized protein</fullName>
    </submittedName>
</protein>
<evidence type="ECO:0000313" key="1">
    <source>
        <dbReference type="EMBL" id="MFK4442877.1"/>
    </source>
</evidence>
<name>A0ABW8MH96_9BURK</name>
<dbReference type="EMBL" id="JBIYDN010000007">
    <property type="protein sequence ID" value="MFK4442877.1"/>
    <property type="molecule type" value="Genomic_DNA"/>
</dbReference>